<feature type="binding site" evidence="11">
    <location>
        <position position="316"/>
    </location>
    <ligand>
        <name>Mg(2+)</name>
        <dbReference type="ChEBI" id="CHEBI:18420"/>
    </ligand>
</feature>
<proteinExistence type="inferred from homology"/>
<dbReference type="Gene3D" id="3.10.520.10">
    <property type="entry name" value="ApbE-like domains"/>
    <property type="match status" value="1"/>
</dbReference>
<evidence type="ECO:0000256" key="3">
    <source>
        <dbReference type="ARBA" id="ARBA00022630"/>
    </source>
</evidence>
<feature type="binding site" evidence="11">
    <location>
        <position position="312"/>
    </location>
    <ligand>
        <name>Mg(2+)</name>
        <dbReference type="ChEBI" id="CHEBI:18420"/>
    </ligand>
</feature>
<dbReference type="RefSeq" id="WP_074791853.1">
    <property type="nucleotide sequence ID" value="NZ_FNZX01000015.1"/>
</dbReference>
<evidence type="ECO:0000256" key="8">
    <source>
        <dbReference type="ARBA" id="ARBA00031306"/>
    </source>
</evidence>
<evidence type="ECO:0000313" key="12">
    <source>
        <dbReference type="EMBL" id="SEK95153.1"/>
    </source>
</evidence>
<comment type="similarity">
    <text evidence="10">Belongs to the ApbE family.</text>
</comment>
<keyword evidence="7 10" id="KW-0460">Magnesium</keyword>
<keyword evidence="6 10" id="KW-0274">FAD</keyword>
<keyword evidence="5 10" id="KW-0479">Metal-binding</keyword>
<evidence type="ECO:0000256" key="4">
    <source>
        <dbReference type="ARBA" id="ARBA00022679"/>
    </source>
</evidence>
<organism evidence="12 13">
    <name type="scientific">Pseudobutyrivibrio ruminis</name>
    <dbReference type="NCBI Taxonomy" id="46206"/>
    <lineage>
        <taxon>Bacteria</taxon>
        <taxon>Bacillati</taxon>
        <taxon>Bacillota</taxon>
        <taxon>Clostridia</taxon>
        <taxon>Lachnospirales</taxon>
        <taxon>Lachnospiraceae</taxon>
        <taxon>Pseudobutyrivibrio</taxon>
    </lineage>
</organism>
<dbReference type="PIRSF" id="PIRSF006268">
    <property type="entry name" value="ApbE"/>
    <property type="match status" value="1"/>
</dbReference>
<evidence type="ECO:0000256" key="11">
    <source>
        <dbReference type="PIRSR" id="PIRSR006268-2"/>
    </source>
</evidence>
<keyword evidence="4 10" id="KW-0808">Transferase</keyword>
<dbReference type="InterPro" id="IPR003374">
    <property type="entry name" value="ApbE-like_sf"/>
</dbReference>
<reference evidence="13" key="1">
    <citation type="submission" date="2016-10" db="EMBL/GenBank/DDBJ databases">
        <authorList>
            <person name="Varghese N."/>
        </authorList>
    </citation>
    <scope>NUCLEOTIDE SEQUENCE [LARGE SCALE GENOMIC DNA]</scope>
    <source>
        <strain evidence="13">ACV-9</strain>
    </source>
</reference>
<keyword evidence="12" id="KW-0449">Lipoprotein</keyword>
<dbReference type="InterPro" id="IPR024932">
    <property type="entry name" value="ApbE"/>
</dbReference>
<evidence type="ECO:0000256" key="7">
    <source>
        <dbReference type="ARBA" id="ARBA00022842"/>
    </source>
</evidence>
<dbReference type="PANTHER" id="PTHR30040:SF2">
    <property type="entry name" value="FAD:PROTEIN FMN TRANSFERASE"/>
    <property type="match status" value="1"/>
</dbReference>
<dbReference type="Proteomes" id="UP000182321">
    <property type="component" value="Unassembled WGS sequence"/>
</dbReference>
<evidence type="ECO:0000256" key="5">
    <source>
        <dbReference type="ARBA" id="ARBA00022723"/>
    </source>
</evidence>
<comment type="cofactor">
    <cofactor evidence="11">
        <name>Mg(2+)</name>
        <dbReference type="ChEBI" id="CHEBI:18420"/>
    </cofactor>
    <cofactor evidence="11">
        <name>Mn(2+)</name>
        <dbReference type="ChEBI" id="CHEBI:29035"/>
    </cofactor>
    <text evidence="11">Magnesium. Can also use manganese.</text>
</comment>
<dbReference type="Pfam" id="PF02424">
    <property type="entry name" value="ApbE"/>
    <property type="match status" value="1"/>
</dbReference>
<dbReference type="EC" id="2.7.1.180" evidence="1 10"/>
<evidence type="ECO:0000313" key="13">
    <source>
        <dbReference type="Proteomes" id="UP000182321"/>
    </source>
</evidence>
<evidence type="ECO:0000256" key="9">
    <source>
        <dbReference type="ARBA" id="ARBA00048540"/>
    </source>
</evidence>
<accession>A0A1H7L7Y3</accession>
<evidence type="ECO:0000256" key="10">
    <source>
        <dbReference type="PIRNR" id="PIRNR006268"/>
    </source>
</evidence>
<dbReference type="SUPFAM" id="SSF143631">
    <property type="entry name" value="ApbE-like"/>
    <property type="match status" value="1"/>
</dbReference>
<dbReference type="EMBL" id="FNZX01000015">
    <property type="protein sequence ID" value="SEK95153.1"/>
    <property type="molecule type" value="Genomic_DNA"/>
</dbReference>
<feature type="binding site" evidence="11">
    <location>
        <position position="197"/>
    </location>
    <ligand>
        <name>Mg(2+)</name>
        <dbReference type="ChEBI" id="CHEBI:18420"/>
    </ligand>
</feature>
<keyword evidence="3 10" id="KW-0285">Flavoprotein</keyword>
<sequence length="359" mass="40193">MDKKKIFGCLAVVALIAFIVFIKIFSGAGESEVLTEKTKYNATFLDIFDTRTEIVGYADSEEEFAEMAQQLKDQLIIYNNLYDIYNDYDGVNNIKTINDNAGVAPVEVDQDIIDMLKFSQGMYYETDGRVNIAMGSVLSIWHRHREIGMDDPERATLPTMEELEAAAEHTDINNLIIDDENNTVYLSDPEMSLDVGSTAKGYAVQKTLEYAREQGMNNVLLSLGGNVQGIGGRIDGTNFKLGIQNPDMDGEQEYLKTVEIQDGQCVVSSGDYQRFYEVDGKVYCHIINPDTLFPSYTFGQVSILTDDSGKADAYSTAVYNMTLEEGMDFVNSHDGVEAMWVDHQGNIYYSDNFEESIVE</sequence>
<dbReference type="PANTHER" id="PTHR30040">
    <property type="entry name" value="THIAMINE BIOSYNTHESIS LIPOPROTEIN APBE"/>
    <property type="match status" value="1"/>
</dbReference>
<evidence type="ECO:0000256" key="1">
    <source>
        <dbReference type="ARBA" id="ARBA00011955"/>
    </source>
</evidence>
<evidence type="ECO:0000256" key="2">
    <source>
        <dbReference type="ARBA" id="ARBA00016337"/>
    </source>
</evidence>
<dbReference type="GO" id="GO:0016740">
    <property type="term" value="F:transferase activity"/>
    <property type="evidence" value="ECO:0007669"/>
    <property type="project" value="UniProtKB-UniRule"/>
</dbReference>
<name>A0A1H7L7Y3_9FIRM</name>
<evidence type="ECO:0000256" key="6">
    <source>
        <dbReference type="ARBA" id="ARBA00022827"/>
    </source>
</evidence>
<gene>
    <name evidence="12" type="ORF">SAMN02910377_02259</name>
</gene>
<protein>
    <recommendedName>
        <fullName evidence="2 10">FAD:protein FMN transferase</fullName>
        <ecNumber evidence="1 10">2.7.1.180</ecNumber>
    </recommendedName>
    <alternativeName>
        <fullName evidence="8 10">Flavin transferase</fullName>
    </alternativeName>
</protein>
<dbReference type="GO" id="GO:0046872">
    <property type="term" value="F:metal ion binding"/>
    <property type="evidence" value="ECO:0007669"/>
    <property type="project" value="UniProtKB-UniRule"/>
</dbReference>
<dbReference type="AlphaFoldDB" id="A0A1H7L7Y3"/>
<comment type="catalytic activity">
    <reaction evidence="9 10">
        <text>L-threonyl-[protein] + FAD = FMN-L-threonyl-[protein] + AMP + H(+)</text>
        <dbReference type="Rhea" id="RHEA:36847"/>
        <dbReference type="Rhea" id="RHEA-COMP:11060"/>
        <dbReference type="Rhea" id="RHEA-COMP:11061"/>
        <dbReference type="ChEBI" id="CHEBI:15378"/>
        <dbReference type="ChEBI" id="CHEBI:30013"/>
        <dbReference type="ChEBI" id="CHEBI:57692"/>
        <dbReference type="ChEBI" id="CHEBI:74257"/>
        <dbReference type="ChEBI" id="CHEBI:456215"/>
        <dbReference type="EC" id="2.7.1.180"/>
    </reaction>
</comment>
<keyword evidence="13" id="KW-1185">Reference proteome</keyword>